<sequence length="92" mass="10331">RGEIENRIKELFDVALDRTSCSKFRANQLRVLLAAAAYVLLQELRLAARGTAWARAQVATLRLELLKIGVQVIASVRRLVLRLPAAFPYRDG</sequence>
<evidence type="ECO:0000313" key="3">
    <source>
        <dbReference type="Proteomes" id="UP000319836"/>
    </source>
</evidence>
<gene>
    <name evidence="2" type="ORF">E6K80_09175</name>
</gene>
<organism evidence="2 3">
    <name type="scientific">Eiseniibacteriota bacterium</name>
    <dbReference type="NCBI Taxonomy" id="2212470"/>
    <lineage>
        <taxon>Bacteria</taxon>
        <taxon>Candidatus Eiseniibacteriota</taxon>
    </lineage>
</organism>
<dbReference type="AlphaFoldDB" id="A0A538U356"/>
<feature type="non-terminal residue" evidence="2">
    <location>
        <position position="1"/>
    </location>
</feature>
<dbReference type="Proteomes" id="UP000319836">
    <property type="component" value="Unassembled WGS sequence"/>
</dbReference>
<feature type="domain" description="Transposase DDE" evidence="1">
    <location>
        <begin position="1"/>
        <end position="91"/>
    </location>
</feature>
<proteinExistence type="predicted"/>
<reference evidence="2 3" key="1">
    <citation type="journal article" date="2019" name="Nat. Microbiol.">
        <title>Mediterranean grassland soil C-N compound turnover is dependent on rainfall and depth, and is mediated by genomically divergent microorganisms.</title>
        <authorList>
            <person name="Diamond S."/>
            <person name="Andeer P.F."/>
            <person name="Li Z."/>
            <person name="Crits-Christoph A."/>
            <person name="Burstein D."/>
            <person name="Anantharaman K."/>
            <person name="Lane K.R."/>
            <person name="Thomas B.C."/>
            <person name="Pan C."/>
            <person name="Northen T.R."/>
            <person name="Banfield J.F."/>
        </authorList>
    </citation>
    <scope>NUCLEOTIDE SEQUENCE [LARGE SCALE GENOMIC DNA]</scope>
    <source>
        <strain evidence="2">WS_10</strain>
    </source>
</reference>
<dbReference type="EMBL" id="VBPA01000226">
    <property type="protein sequence ID" value="TMQ70199.1"/>
    <property type="molecule type" value="Genomic_DNA"/>
</dbReference>
<name>A0A538U356_UNCEI</name>
<dbReference type="Pfam" id="PF13701">
    <property type="entry name" value="DDE_Tnp_1_4"/>
    <property type="match status" value="1"/>
</dbReference>
<comment type="caution">
    <text evidence="2">The sequence shown here is derived from an EMBL/GenBank/DDBJ whole genome shotgun (WGS) entry which is preliminary data.</text>
</comment>
<dbReference type="InterPro" id="IPR025668">
    <property type="entry name" value="Tnp_DDE_dom"/>
</dbReference>
<protein>
    <submittedName>
        <fullName evidence="2">IS1380 family transposase</fullName>
    </submittedName>
</protein>
<evidence type="ECO:0000313" key="2">
    <source>
        <dbReference type="EMBL" id="TMQ70199.1"/>
    </source>
</evidence>
<evidence type="ECO:0000259" key="1">
    <source>
        <dbReference type="Pfam" id="PF13701"/>
    </source>
</evidence>
<accession>A0A538U356</accession>